<evidence type="ECO:0000256" key="2">
    <source>
        <dbReference type="ARBA" id="ARBA00010488"/>
    </source>
</evidence>
<evidence type="ECO:0000259" key="8">
    <source>
        <dbReference type="Pfam" id="PF00535"/>
    </source>
</evidence>
<organism evidence="9 10">
    <name type="scientific">Streptomyces albidoflavus</name>
    <dbReference type="NCBI Taxonomy" id="1886"/>
    <lineage>
        <taxon>Bacteria</taxon>
        <taxon>Bacillati</taxon>
        <taxon>Actinomycetota</taxon>
        <taxon>Actinomycetes</taxon>
        <taxon>Kitasatosporales</taxon>
        <taxon>Streptomycetaceae</taxon>
        <taxon>Streptomyces</taxon>
        <taxon>Streptomyces albidoflavus group</taxon>
    </lineage>
</organism>
<comment type="subcellular location">
    <subcellularLocation>
        <location evidence="1">Cell membrane</location>
        <topology evidence="1">Peripheral membrane protein</topology>
    </subcellularLocation>
</comment>
<dbReference type="InterPro" id="IPR043148">
    <property type="entry name" value="TagF_C"/>
</dbReference>
<dbReference type="RefSeq" id="WP_129805501.1">
    <property type="nucleotide sequence ID" value="NZ_JBFBIS010000008.1"/>
</dbReference>
<name>A0A8G1ZT86_9ACTN</name>
<evidence type="ECO:0000256" key="7">
    <source>
        <dbReference type="SAM" id="MobiDB-lite"/>
    </source>
</evidence>
<gene>
    <name evidence="9" type="ORF">C0Q92_10385</name>
</gene>
<keyword evidence="3" id="KW-1003">Cell membrane</keyword>
<dbReference type="GO" id="GO:0005886">
    <property type="term" value="C:plasma membrane"/>
    <property type="evidence" value="ECO:0007669"/>
    <property type="project" value="UniProtKB-SubCell"/>
</dbReference>
<dbReference type="GO" id="GO:0019350">
    <property type="term" value="P:teichoic acid biosynthetic process"/>
    <property type="evidence" value="ECO:0007669"/>
    <property type="project" value="UniProtKB-KW"/>
</dbReference>
<dbReference type="SUPFAM" id="SSF53756">
    <property type="entry name" value="UDP-Glycosyltransferase/glycogen phosphorylase"/>
    <property type="match status" value="1"/>
</dbReference>
<dbReference type="InterPro" id="IPR051612">
    <property type="entry name" value="Teichoic_Acid_Biosynth"/>
</dbReference>
<dbReference type="CDD" id="cd00761">
    <property type="entry name" value="Glyco_tranf_GTA_type"/>
    <property type="match status" value="1"/>
</dbReference>
<comment type="similarity">
    <text evidence="2">Belongs to the CDP-glycerol glycerophosphotransferase family.</text>
</comment>
<keyword evidence="6" id="KW-0472">Membrane</keyword>
<reference evidence="9 10" key="1">
    <citation type="submission" date="2017-12" db="EMBL/GenBank/DDBJ databases">
        <title>Population genomics insights into the ecological differentiation and adaptive evolution in streptomycetes.</title>
        <authorList>
            <person name="Li Y."/>
            <person name="Huang Y."/>
        </authorList>
    </citation>
    <scope>NUCLEOTIDE SEQUENCE [LARGE SCALE GENOMIC DNA]</scope>
    <source>
        <strain evidence="9 10">NBRC 100770</strain>
    </source>
</reference>
<accession>A0A8G1ZT86</accession>
<feature type="region of interest" description="Disordered" evidence="7">
    <location>
        <begin position="951"/>
        <end position="972"/>
    </location>
</feature>
<dbReference type="InterPro" id="IPR029044">
    <property type="entry name" value="Nucleotide-diphossugar_trans"/>
</dbReference>
<feature type="compositionally biased region" description="Basic residues" evidence="7">
    <location>
        <begin position="951"/>
        <end position="964"/>
    </location>
</feature>
<dbReference type="Gene3D" id="3.40.50.11820">
    <property type="match status" value="1"/>
</dbReference>
<evidence type="ECO:0000256" key="6">
    <source>
        <dbReference type="ARBA" id="ARBA00023136"/>
    </source>
</evidence>
<evidence type="ECO:0000256" key="4">
    <source>
        <dbReference type="ARBA" id="ARBA00022679"/>
    </source>
</evidence>
<sequence length="972" mass="105774">MTTEPHPADAPDLSVVVPADAGPEALRASAASVLEQTLRHSEAVLVDPGRDSATTRACADLAARHPGRVRHVTAARSADPRDTGADHARGTWVTFLGPGERLQKDAGRNLLAAALDTGADLVAGTWTRLPAPGEKLPRGAEQAEPAWQRPLHTRTRTVGSLTDAPGLVVHDSLVTGFCVRRSLLDPEARPAVRHEEAPPVGDLLFGVRAALAARTVTLIPNTITTHRAAPDPAADAPARITAAARAARLLARHGHPGLAAARERALLTDHVLPCAAALLSMDREERARTAAQVAPLLAGHLGADALAPLDPVARACLRLLADGDADGARDAAYALANPGTVVSPVVAHAGRVHWRPGTEAAPSTEAAPGADPLDVTELGLQYRPFARLDLLNTVTRATRSQGRLLLVGRIVLPAHALPGRPEVTATLVLTCRDQPARTLTLPVDDIRYAKDALVWRACADLTRLLGARGVGDRVWDPALRVTAGGETLTTPLFAEPETVKPAGALRARPRLGRLTGDTWQPYVTAHHRLAVCLLARRRPARLAEKLLHYATHFRPARALRRRLAAVAARRKRLAGQAVKARVYRTLLLRLPVRKGQVVYEAHMGKQYGDSPRAIHEEAMARGLPLRPVWSYAEKPDGFPADARLVRRWSWPYLVALARAQYWVDNQGFPHALDKPRHTTYLQTWHGSAYKRMGFDEARVKTQNDPQRRRLQRAVDRFDHFLIRAPHDADTLGRAYRLDPDKLLPTGYPRNDRLVAAREQHAPRPPLAEALGVPDDRTVVLYAPTFRGGPGHKDAELPLDVRRFAEEFGSTHVLLVRSHYMERAALPATAPGTVHDVSGHHDVSELLALADVLVTDYSSIMFDYALLDRPLIHFAPDLDAYTADRGSYFDLRERAGGPVVDTQDALHEVLAHLDEADPHWKAARARFAEEFGAYDTGGAAAAVVDTLFAAHTPRRRPKPCPASRRRPAERSGT</sequence>
<dbReference type="SUPFAM" id="SSF53448">
    <property type="entry name" value="Nucleotide-diphospho-sugar transferases"/>
    <property type="match status" value="1"/>
</dbReference>
<dbReference type="EMBL" id="PKLL01000010">
    <property type="protein sequence ID" value="RZE25723.1"/>
    <property type="molecule type" value="Genomic_DNA"/>
</dbReference>
<dbReference type="Proteomes" id="UP000292693">
    <property type="component" value="Unassembled WGS sequence"/>
</dbReference>
<feature type="domain" description="Glycosyltransferase 2-like" evidence="8">
    <location>
        <begin position="14"/>
        <end position="131"/>
    </location>
</feature>
<dbReference type="Gene3D" id="3.40.50.12580">
    <property type="match status" value="1"/>
</dbReference>
<dbReference type="InterPro" id="IPR001173">
    <property type="entry name" value="Glyco_trans_2-like"/>
</dbReference>
<protein>
    <submittedName>
        <fullName evidence="9">CDP-glycerol glycerophosphotransferase</fullName>
    </submittedName>
</protein>
<dbReference type="Pfam" id="PF04464">
    <property type="entry name" value="Glyphos_transf"/>
    <property type="match status" value="1"/>
</dbReference>
<proteinExistence type="inferred from homology"/>
<dbReference type="GO" id="GO:0047355">
    <property type="term" value="F:CDP-glycerol glycerophosphotransferase activity"/>
    <property type="evidence" value="ECO:0007669"/>
    <property type="project" value="InterPro"/>
</dbReference>
<evidence type="ECO:0000256" key="1">
    <source>
        <dbReference type="ARBA" id="ARBA00004202"/>
    </source>
</evidence>
<dbReference type="Gene3D" id="3.90.550.10">
    <property type="entry name" value="Spore Coat Polysaccharide Biosynthesis Protein SpsA, Chain A"/>
    <property type="match status" value="1"/>
</dbReference>
<evidence type="ECO:0000256" key="3">
    <source>
        <dbReference type="ARBA" id="ARBA00022475"/>
    </source>
</evidence>
<dbReference type="InterPro" id="IPR043149">
    <property type="entry name" value="TagF_N"/>
</dbReference>
<evidence type="ECO:0000256" key="5">
    <source>
        <dbReference type="ARBA" id="ARBA00022944"/>
    </source>
</evidence>
<dbReference type="PANTHER" id="PTHR37316:SF3">
    <property type="entry name" value="TEICHOIC ACID GLYCEROL-PHOSPHATE TRANSFERASE"/>
    <property type="match status" value="1"/>
</dbReference>
<dbReference type="AlphaFoldDB" id="A0A8G1ZT86"/>
<dbReference type="InterPro" id="IPR007554">
    <property type="entry name" value="Glycerophosphate_synth"/>
</dbReference>
<dbReference type="Pfam" id="PF00535">
    <property type="entry name" value="Glycos_transf_2"/>
    <property type="match status" value="1"/>
</dbReference>
<dbReference type="PANTHER" id="PTHR37316">
    <property type="entry name" value="TEICHOIC ACID GLYCEROL-PHOSPHATE PRIMASE"/>
    <property type="match status" value="1"/>
</dbReference>
<keyword evidence="5" id="KW-0777">Teichoic acid biosynthesis</keyword>
<evidence type="ECO:0000313" key="10">
    <source>
        <dbReference type="Proteomes" id="UP000292693"/>
    </source>
</evidence>
<comment type="caution">
    <text evidence="9">The sequence shown here is derived from an EMBL/GenBank/DDBJ whole genome shotgun (WGS) entry which is preliminary data.</text>
</comment>
<evidence type="ECO:0000313" key="9">
    <source>
        <dbReference type="EMBL" id="RZE25723.1"/>
    </source>
</evidence>
<keyword evidence="4 9" id="KW-0808">Transferase</keyword>